<dbReference type="AlphaFoldDB" id="A0A261FYF9"/>
<gene>
    <name evidence="2" type="ORF">BHAP_1496</name>
</gene>
<keyword evidence="1" id="KW-1133">Transmembrane helix</keyword>
<organism evidence="2 3">
    <name type="scientific">Bifidobacterium hapali</name>
    <dbReference type="NCBI Taxonomy" id="1630172"/>
    <lineage>
        <taxon>Bacteria</taxon>
        <taxon>Bacillati</taxon>
        <taxon>Actinomycetota</taxon>
        <taxon>Actinomycetes</taxon>
        <taxon>Bifidobacteriales</taxon>
        <taxon>Bifidobacteriaceae</taxon>
        <taxon>Bifidobacterium</taxon>
    </lineage>
</organism>
<evidence type="ECO:0000313" key="2">
    <source>
        <dbReference type="EMBL" id="OZG63993.1"/>
    </source>
</evidence>
<accession>A0A261FYF9</accession>
<reference evidence="2 3" key="1">
    <citation type="journal article" date="2017" name="BMC Genomics">
        <title>Comparative genomic and phylogenomic analyses of the Bifidobacteriaceae family.</title>
        <authorList>
            <person name="Lugli G.A."/>
            <person name="Milani C."/>
            <person name="Turroni F."/>
            <person name="Duranti S."/>
            <person name="Mancabelli L."/>
            <person name="Mangifesta M."/>
            <person name="Ferrario C."/>
            <person name="Modesto M."/>
            <person name="Mattarelli P."/>
            <person name="Jiri K."/>
            <person name="van Sinderen D."/>
            <person name="Ventura M."/>
        </authorList>
    </citation>
    <scope>NUCLEOTIDE SEQUENCE [LARGE SCALE GENOMIC DNA]</scope>
    <source>
        <strain evidence="2 3">DSM 100202</strain>
    </source>
</reference>
<protein>
    <submittedName>
        <fullName evidence="2">Uncharacterized protein</fullName>
    </submittedName>
</protein>
<keyword evidence="3" id="KW-1185">Reference proteome</keyword>
<evidence type="ECO:0000256" key="1">
    <source>
        <dbReference type="SAM" id="Phobius"/>
    </source>
</evidence>
<evidence type="ECO:0000313" key="3">
    <source>
        <dbReference type="Proteomes" id="UP000216074"/>
    </source>
</evidence>
<proteinExistence type="predicted"/>
<comment type="caution">
    <text evidence="2">The sequence shown here is derived from an EMBL/GenBank/DDBJ whole genome shotgun (WGS) entry which is preliminary data.</text>
</comment>
<feature type="transmembrane region" description="Helical" evidence="1">
    <location>
        <begin position="6"/>
        <end position="27"/>
    </location>
</feature>
<name>A0A261FYF9_9BIFI</name>
<keyword evidence="1" id="KW-0812">Transmembrane</keyword>
<dbReference type="EMBL" id="MWWY01000026">
    <property type="protein sequence ID" value="OZG63993.1"/>
    <property type="molecule type" value="Genomic_DNA"/>
</dbReference>
<keyword evidence="1" id="KW-0472">Membrane</keyword>
<dbReference type="Proteomes" id="UP000216074">
    <property type="component" value="Unassembled WGS sequence"/>
</dbReference>
<sequence>MVVLVAVLSAVGELGFYGLLMVGGLVVRSVDGRRAGFPQRIGAETCLVARLCVQEGAETTSWRKTLAETGLSERFPPLPFVRGGFLSLRGVSASVFCHEHWGVWVCVGGLVTRWN</sequence>